<dbReference type="GeneID" id="7199882"/>
<evidence type="ECO:0000256" key="1">
    <source>
        <dbReference type="PROSITE-ProRule" id="PRU00103"/>
    </source>
</evidence>
<dbReference type="PaxDb" id="2850-Phatr44765"/>
<dbReference type="GO" id="GO:0005634">
    <property type="term" value="C:nucleus"/>
    <property type="evidence" value="ECO:0007669"/>
    <property type="project" value="InterPro"/>
</dbReference>
<protein>
    <submittedName>
        <fullName evidence="3">Uncharacterized protein</fullName>
    </submittedName>
</protein>
<dbReference type="InterPro" id="IPR011989">
    <property type="entry name" value="ARM-like"/>
</dbReference>
<dbReference type="InterPro" id="IPR024741">
    <property type="entry name" value="Condensin2_G2"/>
</dbReference>
<dbReference type="Pfam" id="PF12422">
    <property type="entry name" value="Condensin2nSMC"/>
    <property type="match status" value="1"/>
</dbReference>
<proteinExistence type="predicted"/>
<dbReference type="InterPro" id="IPR016024">
    <property type="entry name" value="ARM-type_fold"/>
</dbReference>
<organism evidence="3 4">
    <name type="scientific">Phaeodactylum tricornutum (strain CCAP 1055/1)</name>
    <dbReference type="NCBI Taxonomy" id="556484"/>
    <lineage>
        <taxon>Eukaryota</taxon>
        <taxon>Sar</taxon>
        <taxon>Stramenopiles</taxon>
        <taxon>Ochrophyta</taxon>
        <taxon>Bacillariophyta</taxon>
        <taxon>Bacillariophyceae</taxon>
        <taxon>Bacillariophycidae</taxon>
        <taxon>Naviculales</taxon>
        <taxon>Phaeodactylaceae</taxon>
        <taxon>Phaeodactylum</taxon>
    </lineage>
</organism>
<dbReference type="PROSITE" id="PS50077">
    <property type="entry name" value="HEAT_REPEAT"/>
    <property type="match status" value="1"/>
</dbReference>
<dbReference type="OrthoDB" id="10062843at2759"/>
<dbReference type="STRING" id="556484.B7FVJ9"/>
<accession>B7FVJ9</accession>
<dbReference type="Gene3D" id="1.25.10.10">
    <property type="entry name" value="Leucine-rich Repeat Variant"/>
    <property type="match status" value="1"/>
</dbReference>
<dbReference type="GO" id="GO:0000070">
    <property type="term" value="P:mitotic sister chromatid segregation"/>
    <property type="evidence" value="ECO:0007669"/>
    <property type="project" value="TreeGrafter"/>
</dbReference>
<dbReference type="InterPro" id="IPR021133">
    <property type="entry name" value="HEAT_type_2"/>
</dbReference>
<name>B7FVJ9_PHATC</name>
<dbReference type="eggNOG" id="KOG1949">
    <property type="taxonomic scope" value="Eukaryota"/>
</dbReference>
<dbReference type="Proteomes" id="UP000000759">
    <property type="component" value="Chromosome 5"/>
</dbReference>
<dbReference type="GO" id="GO:0000796">
    <property type="term" value="C:condensin complex"/>
    <property type="evidence" value="ECO:0007669"/>
    <property type="project" value="TreeGrafter"/>
</dbReference>
<dbReference type="InParanoid" id="B7FVJ9"/>
<dbReference type="EMBL" id="CM000608">
    <property type="protein sequence ID" value="EEC49642.1"/>
    <property type="molecule type" value="Genomic_DNA"/>
</dbReference>
<sequence>MIITVFEFGCAPENEVRNGLHNGCRMYSTVTRYPLRFVGDNHAVATPTVPTRLTIVTMPRQKAGKSPVLDADEREADLETAREALLNAVEGNNGDEEIAALYSTTPVLQLFLSSNTSITLKAGLSSREQTQLLLDSVKTCSKAQARRLFAGLKGIVVKLVQDEMYVPESAYDDGKRSHVDNDNVFPDPESSKALHFLRMATLCLQAYLEVCAEKHDNPKKQLPMIGEALELAQTLHDTLFSLDSCGSDALATQNAIVTLCETWWLRNASQRELLLVQSLPLLVVTALGDATGVAQKSDVKRLFQIRDALQVIDFSDDSSESLRTLLLRMAASPQSLRSPEGRRFLAYLFYVDESLQKDLHRAFRAQIPDARASVIEAYSEIYWRAWKEAPDVVIQESIESNVLSDLIYAVLHIANPNMATSLMTLLEPFHDAKKNADVETLLHRMYGPILWRSLSSANALVRVHATTILAEVFPLQEPSHTQTEKAIHKAVACLKTVLQDRDARVRVAASIATTTILSTYWDTIPATEIRSLLNHIVAEHASDTSSAAVRAGALTAVSLLLDATQSHAVLRTLLPALGNLIHDKVEKVRLAAVRMLLRIKKIPGIKYYHVVPVDHLKARLADEGRSNPTSSVASSLTALMMNSYFPQGEGVSAMDQMERTISFLSTDPAAAAVFYANLADYFPVPAVAKLAAVLLRCLHSSVQAEEEKQVNAVDIDQGRKRRRYGKQQTEEDEDPSDASLLSATNTALMAGLAETICTLWQSIEGQLNKSENECTNDYLVNAFSGSGLTSVLNFYEQMAVSEDEGNGEELGSVQEDCYRICAAVLRSAGRLPSKAVKGLVPHISEILASLSEPDTPSVPRKKVSAHIALLCLWDMTEEVAPSLAQSIEAAFESQHELAFSSPSSDNKKRRSGRLSKANKELVVPSLPSRVALSVLGDILRGSDPSSIAAREALLSSETACSVLEKALERGTRHAERLLSADPTYAQSVIDEEIDYILQVCEAYGRFALHKEAVSQNTVKFSPEAQRLVAWTTHKVVPAFTLQGDGPFDDPNLSQIALEKSFVSFPLSPIPTGPARRRANRNHTPNRLDNTIETPRTVENTFVSKHVAKDFAVSLLQSSCVILSEWLAVGGSGASEIATAAVSWCTVFSSNVVDDTLNQLLTSFTRLASQLCKTSGNFSLLKQLLLSFPEPQDAGEEPSPIRTTISALATSRGKATGTTVTQTIACVLEAAAEQLVRLQTQVSDRLPDSLGELWSVPEGCVGSALTAVFRSRAAARELAAQIIDQFELDHTRPQPTGSVARFHVQCLWLLCDSQSNPGAADVMKMVGRIDADKVEAENGLRDLLAEVQDVIHRV</sequence>
<keyword evidence="4" id="KW-1185">Reference proteome</keyword>
<reference evidence="4" key="2">
    <citation type="submission" date="2008-08" db="EMBL/GenBank/DDBJ databases">
        <authorList>
            <consortium name="Diatom Consortium"/>
            <person name="Grigoriev I."/>
            <person name="Grimwood J."/>
            <person name="Kuo A."/>
            <person name="Otillar R.P."/>
            <person name="Salamov A."/>
            <person name="Detter J.C."/>
            <person name="Lindquist E."/>
            <person name="Shapiro H."/>
            <person name="Lucas S."/>
            <person name="Glavina del Rio T."/>
            <person name="Pitluck S."/>
            <person name="Rokhsar D."/>
            <person name="Bowler C."/>
        </authorList>
    </citation>
    <scope>GENOME REANNOTATION</scope>
    <source>
        <strain evidence="4">CCAP 1055/1</strain>
    </source>
</reference>
<feature type="repeat" description="HEAT" evidence="1">
    <location>
        <begin position="573"/>
        <end position="609"/>
    </location>
</feature>
<dbReference type="PANTHER" id="PTHR16199">
    <property type="entry name" value="CONDENSIN-2 COMPLEX SUBUNIT G2"/>
    <property type="match status" value="1"/>
</dbReference>
<evidence type="ECO:0000256" key="2">
    <source>
        <dbReference type="SAM" id="MobiDB-lite"/>
    </source>
</evidence>
<dbReference type="OMA" id="LLCAWGM"/>
<dbReference type="RefSeq" id="XP_002178944.1">
    <property type="nucleotide sequence ID" value="XM_002178908.1"/>
</dbReference>
<evidence type="ECO:0000313" key="4">
    <source>
        <dbReference type="Proteomes" id="UP000000759"/>
    </source>
</evidence>
<reference evidence="3 4" key="1">
    <citation type="journal article" date="2008" name="Nature">
        <title>The Phaeodactylum genome reveals the evolutionary history of diatom genomes.</title>
        <authorList>
            <person name="Bowler C."/>
            <person name="Allen A.E."/>
            <person name="Badger J.H."/>
            <person name="Grimwood J."/>
            <person name="Jabbari K."/>
            <person name="Kuo A."/>
            <person name="Maheswari U."/>
            <person name="Martens C."/>
            <person name="Maumus F."/>
            <person name="Otillar R.P."/>
            <person name="Rayko E."/>
            <person name="Salamov A."/>
            <person name="Vandepoele K."/>
            <person name="Beszteri B."/>
            <person name="Gruber A."/>
            <person name="Heijde M."/>
            <person name="Katinka M."/>
            <person name="Mock T."/>
            <person name="Valentin K."/>
            <person name="Verret F."/>
            <person name="Berges J.A."/>
            <person name="Brownlee C."/>
            <person name="Cadoret J.P."/>
            <person name="Chiovitti A."/>
            <person name="Choi C.J."/>
            <person name="Coesel S."/>
            <person name="De Martino A."/>
            <person name="Detter J.C."/>
            <person name="Durkin C."/>
            <person name="Falciatore A."/>
            <person name="Fournet J."/>
            <person name="Haruta M."/>
            <person name="Huysman M.J."/>
            <person name="Jenkins B.D."/>
            <person name="Jiroutova K."/>
            <person name="Jorgensen R.E."/>
            <person name="Joubert Y."/>
            <person name="Kaplan A."/>
            <person name="Kroger N."/>
            <person name="Kroth P.G."/>
            <person name="La Roche J."/>
            <person name="Lindquist E."/>
            <person name="Lommer M."/>
            <person name="Martin-Jezequel V."/>
            <person name="Lopez P.J."/>
            <person name="Lucas S."/>
            <person name="Mangogna M."/>
            <person name="McGinnis K."/>
            <person name="Medlin L.K."/>
            <person name="Montsant A."/>
            <person name="Oudot-Le Secq M.P."/>
            <person name="Napoli C."/>
            <person name="Obornik M."/>
            <person name="Parker M.S."/>
            <person name="Petit J.L."/>
            <person name="Porcel B.M."/>
            <person name="Poulsen N."/>
            <person name="Robison M."/>
            <person name="Rychlewski L."/>
            <person name="Rynearson T.A."/>
            <person name="Schmutz J."/>
            <person name="Shapiro H."/>
            <person name="Siaut M."/>
            <person name="Stanley M."/>
            <person name="Sussman M.R."/>
            <person name="Taylor A.R."/>
            <person name="Vardi A."/>
            <person name="von Dassow P."/>
            <person name="Vyverman W."/>
            <person name="Willis A."/>
            <person name="Wyrwicz L.S."/>
            <person name="Rokhsar D.S."/>
            <person name="Weissenbach J."/>
            <person name="Armbrust E.V."/>
            <person name="Green B.R."/>
            <person name="Van de Peer Y."/>
            <person name="Grigoriev I.V."/>
        </authorList>
    </citation>
    <scope>NUCLEOTIDE SEQUENCE [LARGE SCALE GENOMIC DNA]</scope>
    <source>
        <strain evidence="3 4">CCAP 1055/1</strain>
    </source>
</reference>
<dbReference type="SUPFAM" id="SSF48371">
    <property type="entry name" value="ARM repeat"/>
    <property type="match status" value="1"/>
</dbReference>
<gene>
    <name evidence="3" type="ORF">PHATRDRAFT_44765</name>
</gene>
<dbReference type="KEGG" id="pti:PHATRDRAFT_44765"/>
<evidence type="ECO:0000313" key="3">
    <source>
        <dbReference type="EMBL" id="EEC49642.1"/>
    </source>
</evidence>
<feature type="region of interest" description="Disordered" evidence="2">
    <location>
        <begin position="719"/>
        <end position="738"/>
    </location>
</feature>
<dbReference type="PANTHER" id="PTHR16199:SF4">
    <property type="entry name" value="CONDENSIN-2 COMPLEX SUBUNIT G2"/>
    <property type="match status" value="1"/>
</dbReference>
<dbReference type="HOGENOM" id="CLU_257567_0_0_1"/>